<proteinExistence type="predicted"/>
<name>A0AC35G1W7_9BILA</name>
<accession>A0AC35G1W7</accession>
<reference evidence="2" key="1">
    <citation type="submission" date="2022-11" db="UniProtKB">
        <authorList>
            <consortium name="WormBaseParasite"/>
        </authorList>
    </citation>
    <scope>IDENTIFICATION</scope>
</reference>
<evidence type="ECO:0000313" key="1">
    <source>
        <dbReference type="Proteomes" id="UP000887580"/>
    </source>
</evidence>
<protein>
    <submittedName>
        <fullName evidence="2">Uncharacterized protein</fullName>
    </submittedName>
</protein>
<evidence type="ECO:0000313" key="2">
    <source>
        <dbReference type="WBParaSite" id="PS1159_v2.g23249.t1"/>
    </source>
</evidence>
<dbReference type="Proteomes" id="UP000887580">
    <property type="component" value="Unplaced"/>
</dbReference>
<dbReference type="WBParaSite" id="PS1159_v2.g23249.t1">
    <property type="protein sequence ID" value="PS1159_v2.g23249.t1"/>
    <property type="gene ID" value="PS1159_v2.g23249"/>
</dbReference>
<sequence>MKDCSSCVMYGCKSGVTNYGCPEDFFTECATHTNIVSFIKRHNYNDLEYVQNFGVTYISCGTCSSGDLGMKPLTSRATVKSSSSPITTKPPVLDTDTSKPPPPPDATNEPQPSASTPAPSNVSNNQNSALKFIGILAFGWITADWIF</sequence>
<organism evidence="1 2">
    <name type="scientific">Panagrolaimus sp. PS1159</name>
    <dbReference type="NCBI Taxonomy" id="55785"/>
    <lineage>
        <taxon>Eukaryota</taxon>
        <taxon>Metazoa</taxon>
        <taxon>Ecdysozoa</taxon>
        <taxon>Nematoda</taxon>
        <taxon>Chromadorea</taxon>
        <taxon>Rhabditida</taxon>
        <taxon>Tylenchina</taxon>
        <taxon>Panagrolaimomorpha</taxon>
        <taxon>Panagrolaimoidea</taxon>
        <taxon>Panagrolaimidae</taxon>
        <taxon>Panagrolaimus</taxon>
    </lineage>
</organism>